<evidence type="ECO:0000313" key="1">
    <source>
        <dbReference type="EMBL" id="MFI7844592.1"/>
    </source>
</evidence>
<evidence type="ECO:0000313" key="2">
    <source>
        <dbReference type="Proteomes" id="UP001614216"/>
    </source>
</evidence>
<dbReference type="EMBL" id="JBITRD010000002">
    <property type="protein sequence ID" value="MFI7844592.1"/>
    <property type="molecule type" value="Genomic_DNA"/>
</dbReference>
<dbReference type="InterPro" id="IPR010982">
    <property type="entry name" value="Lambda_DNA-bd_dom_sf"/>
</dbReference>
<proteinExistence type="predicted"/>
<reference evidence="1 2" key="1">
    <citation type="submission" date="2024-08" db="EMBL/GenBank/DDBJ databases">
        <authorList>
            <person name="Vancuren S.J."/>
            <person name="Allen-Vercoe E."/>
        </authorList>
    </citation>
    <scope>NUCLEOTIDE SEQUENCE [LARGE SCALE GENOMIC DNA]</scope>
    <source>
        <strain evidence="1 2">16-6-I_42_FAA</strain>
    </source>
</reference>
<sequence>MQANEVIKNLMAQKEITQTEMREKMEMKSQSGVSQALNRDMKISMLIRFLKVMDCSLTVTDNSTGETFEISE</sequence>
<dbReference type="RefSeq" id="WP_195508880.1">
    <property type="nucleotide sequence ID" value="NZ_JBITRD010000002.1"/>
</dbReference>
<organism evidence="1 2">
    <name type="scientific">Dorea amylophila</name>
    <dbReference type="NCBI Taxonomy" id="2981789"/>
    <lineage>
        <taxon>Bacteria</taxon>
        <taxon>Bacillati</taxon>
        <taxon>Bacillota</taxon>
        <taxon>Clostridia</taxon>
        <taxon>Lachnospirales</taxon>
        <taxon>Lachnospiraceae</taxon>
        <taxon>Dorea</taxon>
    </lineage>
</organism>
<dbReference type="Proteomes" id="UP001614216">
    <property type="component" value="Unassembled WGS sequence"/>
</dbReference>
<dbReference type="Gene3D" id="1.10.260.40">
    <property type="entry name" value="lambda repressor-like DNA-binding domains"/>
    <property type="match status" value="1"/>
</dbReference>
<keyword evidence="2" id="KW-1185">Reference proteome</keyword>
<protein>
    <submittedName>
        <fullName evidence="1">Helix-turn-helix transcriptional regulator</fullName>
    </submittedName>
</protein>
<comment type="caution">
    <text evidence="1">The sequence shown here is derived from an EMBL/GenBank/DDBJ whole genome shotgun (WGS) entry which is preliminary data.</text>
</comment>
<gene>
    <name evidence="1" type="ORF">ACIF0M_03415</name>
</gene>
<dbReference type="SUPFAM" id="SSF47413">
    <property type="entry name" value="lambda repressor-like DNA-binding domains"/>
    <property type="match status" value="1"/>
</dbReference>
<name>A0ABW8AW34_9FIRM</name>
<accession>A0ABW8AW34</accession>